<proteinExistence type="inferred from homology"/>
<evidence type="ECO:0000313" key="5">
    <source>
        <dbReference type="EMBL" id="GCC18056.1"/>
    </source>
</evidence>
<evidence type="ECO:0000256" key="3">
    <source>
        <dbReference type="SAM" id="Coils"/>
    </source>
</evidence>
<dbReference type="AlphaFoldDB" id="A0A401RIY1"/>
<dbReference type="PANTHER" id="PTHR31233">
    <property type="entry name" value="BICAUDAL D FAMILY MEMBER"/>
    <property type="match status" value="1"/>
</dbReference>
<dbReference type="PANTHER" id="PTHR31233:SF7">
    <property type="entry name" value="PROTEIN BICAUDAL D HOMOLOG 2"/>
    <property type="match status" value="1"/>
</dbReference>
<gene>
    <name evidence="5" type="ORF">chiPu_0022342</name>
</gene>
<dbReference type="EMBL" id="BEZZ01007128">
    <property type="protein sequence ID" value="GCC18056.1"/>
    <property type="molecule type" value="Genomic_DNA"/>
</dbReference>
<sequence length="333" mass="36150">MATPVSRRAPRPLQVPYLIPLSWGWEDAIGRGPPPFEMAEEEEEEESALRAEVERLSAELAETSEQKVQAARYGLAVLEERRGLQQRLAELESEHEAAIQELERLKEVRGAGRGVGTPGLPSYWFSPGGAERRPSNRLVRPRVDHPTPPAADWTPPRPSIQPRPRRLVGGGLHPIARSLGVRAGLPLDGPPLSITATRAGDGRVRVQSPGAWCQGRPPIGLARPVDDASPALVGVGIRVQSPEACCRRRLPIGWSRLSNHRCPAHRAGASNRLHLGVQRRPPIGVQTPANQTASRAERLRFASNRPRRGVDSASPIGPDGLPITVRRIQSAGG</sequence>
<accession>A0A401RIY1</accession>
<feature type="coiled-coil region" evidence="3">
    <location>
        <begin position="39"/>
        <end position="108"/>
    </location>
</feature>
<reference evidence="5 6" key="1">
    <citation type="journal article" date="2018" name="Nat. Ecol. Evol.">
        <title>Shark genomes provide insights into elasmobranch evolution and the origin of vertebrates.</title>
        <authorList>
            <person name="Hara Y"/>
            <person name="Yamaguchi K"/>
            <person name="Onimaru K"/>
            <person name="Kadota M"/>
            <person name="Koyanagi M"/>
            <person name="Keeley SD"/>
            <person name="Tatsumi K"/>
            <person name="Tanaka K"/>
            <person name="Motone F"/>
            <person name="Kageyama Y"/>
            <person name="Nozu R"/>
            <person name="Adachi N"/>
            <person name="Nishimura O"/>
            <person name="Nakagawa R"/>
            <person name="Tanegashima C"/>
            <person name="Kiyatake I"/>
            <person name="Matsumoto R"/>
            <person name="Murakumo K"/>
            <person name="Nishida K"/>
            <person name="Terakita A"/>
            <person name="Kuratani S"/>
            <person name="Sato K"/>
            <person name="Hyodo S Kuraku.S."/>
        </authorList>
    </citation>
    <scope>NUCLEOTIDE SEQUENCE [LARGE SCALE GENOMIC DNA]</scope>
</reference>
<dbReference type="GO" id="GO:0070840">
    <property type="term" value="F:dynein complex binding"/>
    <property type="evidence" value="ECO:0007669"/>
    <property type="project" value="InterPro"/>
</dbReference>
<dbReference type="STRING" id="137246.A0A401RIY1"/>
<dbReference type="GO" id="GO:0070507">
    <property type="term" value="P:regulation of microtubule cytoskeleton organization"/>
    <property type="evidence" value="ECO:0007669"/>
    <property type="project" value="TreeGrafter"/>
</dbReference>
<feature type="region of interest" description="Disordered" evidence="4">
    <location>
        <begin position="111"/>
        <end position="164"/>
    </location>
</feature>
<dbReference type="GO" id="GO:0005829">
    <property type="term" value="C:cytosol"/>
    <property type="evidence" value="ECO:0007669"/>
    <property type="project" value="TreeGrafter"/>
</dbReference>
<dbReference type="Proteomes" id="UP000287033">
    <property type="component" value="Unassembled WGS sequence"/>
</dbReference>
<comment type="caution">
    <text evidence="5">The sequence shown here is derived from an EMBL/GenBank/DDBJ whole genome shotgun (WGS) entry which is preliminary data.</text>
</comment>
<organism evidence="5 6">
    <name type="scientific">Chiloscyllium punctatum</name>
    <name type="common">Brownbanded bambooshark</name>
    <name type="synonym">Hemiscyllium punctatum</name>
    <dbReference type="NCBI Taxonomy" id="137246"/>
    <lineage>
        <taxon>Eukaryota</taxon>
        <taxon>Metazoa</taxon>
        <taxon>Chordata</taxon>
        <taxon>Craniata</taxon>
        <taxon>Vertebrata</taxon>
        <taxon>Chondrichthyes</taxon>
        <taxon>Elasmobranchii</taxon>
        <taxon>Galeomorphii</taxon>
        <taxon>Galeoidea</taxon>
        <taxon>Orectolobiformes</taxon>
        <taxon>Hemiscylliidae</taxon>
        <taxon>Chiloscyllium</taxon>
    </lineage>
</organism>
<evidence type="ECO:0000256" key="2">
    <source>
        <dbReference type="ARBA" id="ARBA00023054"/>
    </source>
</evidence>
<keyword evidence="2 3" id="KW-0175">Coiled coil</keyword>
<evidence type="ECO:0000313" key="6">
    <source>
        <dbReference type="Proteomes" id="UP000287033"/>
    </source>
</evidence>
<comment type="similarity">
    <text evidence="1">Belongs to the BicD family.</text>
</comment>
<keyword evidence="6" id="KW-1185">Reference proteome</keyword>
<dbReference type="InterPro" id="IPR018477">
    <property type="entry name" value="BICD"/>
</dbReference>
<evidence type="ECO:0000256" key="1">
    <source>
        <dbReference type="ARBA" id="ARBA00010061"/>
    </source>
</evidence>
<evidence type="ECO:0000256" key="4">
    <source>
        <dbReference type="SAM" id="MobiDB-lite"/>
    </source>
</evidence>
<protein>
    <submittedName>
        <fullName evidence="5">Uncharacterized protein</fullName>
    </submittedName>
</protein>
<dbReference type="GO" id="GO:0072393">
    <property type="term" value="P:microtubule anchoring at microtubule organizing center"/>
    <property type="evidence" value="ECO:0007669"/>
    <property type="project" value="TreeGrafter"/>
</dbReference>
<dbReference type="GO" id="GO:0005794">
    <property type="term" value="C:Golgi apparatus"/>
    <property type="evidence" value="ECO:0007669"/>
    <property type="project" value="TreeGrafter"/>
</dbReference>
<dbReference type="GO" id="GO:0008093">
    <property type="term" value="F:cytoskeletal anchor activity"/>
    <property type="evidence" value="ECO:0007669"/>
    <property type="project" value="InterPro"/>
</dbReference>
<name>A0A401RIY1_CHIPU</name>
<dbReference type="GO" id="GO:0034452">
    <property type="term" value="F:dynactin binding"/>
    <property type="evidence" value="ECO:0007669"/>
    <property type="project" value="TreeGrafter"/>
</dbReference>
<dbReference type="OrthoDB" id="10069295at2759"/>
<feature type="region of interest" description="Disordered" evidence="4">
    <location>
        <begin position="302"/>
        <end position="323"/>
    </location>
</feature>